<gene>
    <name evidence="1" type="ORF">M0813_01398</name>
</gene>
<name>A0ABQ8Z8Y5_9EUKA</name>
<dbReference type="EMBL" id="JAOAOG010000032">
    <property type="protein sequence ID" value="KAJ6253352.1"/>
    <property type="molecule type" value="Genomic_DNA"/>
</dbReference>
<evidence type="ECO:0000313" key="1">
    <source>
        <dbReference type="EMBL" id="KAJ6253352.1"/>
    </source>
</evidence>
<evidence type="ECO:0000313" key="2">
    <source>
        <dbReference type="Proteomes" id="UP001150062"/>
    </source>
</evidence>
<reference evidence="1" key="1">
    <citation type="submission" date="2022-08" db="EMBL/GenBank/DDBJ databases">
        <title>Novel sulfate-reducing endosymbionts in the free-living metamonad Anaeramoeba.</title>
        <authorList>
            <person name="Jerlstrom-Hultqvist J."/>
            <person name="Cepicka I."/>
            <person name="Gallot-Lavallee L."/>
            <person name="Salas-Leiva D."/>
            <person name="Curtis B.A."/>
            <person name="Zahonova K."/>
            <person name="Pipaliya S."/>
            <person name="Dacks J."/>
            <person name="Roger A.J."/>
        </authorList>
    </citation>
    <scope>NUCLEOTIDE SEQUENCE</scope>
    <source>
        <strain evidence="1">Schooner1</strain>
    </source>
</reference>
<keyword evidence="2" id="KW-1185">Reference proteome</keyword>
<proteinExistence type="predicted"/>
<organism evidence="1 2">
    <name type="scientific">Anaeramoeba flamelloides</name>
    <dbReference type="NCBI Taxonomy" id="1746091"/>
    <lineage>
        <taxon>Eukaryota</taxon>
        <taxon>Metamonada</taxon>
        <taxon>Anaeramoebidae</taxon>
        <taxon>Anaeramoeba</taxon>
    </lineage>
</organism>
<accession>A0ABQ8Z8Y5</accession>
<comment type="caution">
    <text evidence="1">The sequence shown here is derived from an EMBL/GenBank/DDBJ whole genome shotgun (WGS) entry which is preliminary data.</text>
</comment>
<dbReference type="Proteomes" id="UP001150062">
    <property type="component" value="Unassembled WGS sequence"/>
</dbReference>
<sequence>MEMLGISYLKKNAYYKTIGQLIDVTNVLFQQHLEENRSKMDLQNLTICIDAGWSSRRNANECCFIVIDKKTRLLFDLIVVTRETYLGESGNMEAEAARIFCEKHKKNINLVGVVKDGDTKLAQIFEAAWKNVEILRDLNHLLKNLREKIQKESSFRCVKNIKVPITKWIRSKCETSWHKLELKIHIELSIFHFLNSHHCCDHSKNFKDHYDFPYINIKDKRFLIEKKIKIQNDIAKYLTILTNNIKNIKKKLIFKKQMKNEEKLHLEQVLNVINNKFNYFYEKNISLYHDNIHFFQESEKEEEEKYSLTPQLIELSNLIDELSERAEEFFTSGSTNKNESFMNSRTKFIEKRINSRKQWEMRCQFSALNRELPEWKTILMDQLGFTINLPQIISQHKKNTEKDYEKIRQNTQEYKRGRFGRKIKKFTNKNKIEEEGRYLFKNKKGNPEIKKKFSCRYLCITQYKTKLSRLIHEIIFHKRVTVLKEKDLIIKDLKLTKKKLYLSKTSLNQIMKTLQSKINKNNLIKDKINFNKKKEALKNLLNYIEEFENTFKIKKKMYRTKTLVINPEEFNNDIEIFKEINDNNQQVDGLIEESFQEEGLFNENEMEEIEEILTNERKNSNDLNDDSVFHITFDKRLPSSFITDTLLFETERNKKK</sequence>
<protein>
    <submittedName>
        <fullName evidence="1">Uncharacterized protein</fullName>
    </submittedName>
</protein>